<dbReference type="Proteomes" id="UP001054945">
    <property type="component" value="Unassembled WGS sequence"/>
</dbReference>
<dbReference type="GO" id="GO:0003676">
    <property type="term" value="F:nucleic acid binding"/>
    <property type="evidence" value="ECO:0007669"/>
    <property type="project" value="InterPro"/>
</dbReference>
<sequence>MQVAFVKGRFYAIRRKDRHNKKKGLCRVCLAKGHIAYQCRSQITCQLCSKRHLQFMCPNIGCNKSDSPKQDVNDKNINEKTVDSLYSRVTNEVILQTLVINVHGVKRERKARAIIDTGSQKIVYFEIYC</sequence>
<protein>
    <submittedName>
        <fullName evidence="1">Uncharacterized protein</fullName>
    </submittedName>
</protein>
<organism evidence="1 2">
    <name type="scientific">Caerostris extrusa</name>
    <name type="common">Bark spider</name>
    <name type="synonym">Caerostris bankana</name>
    <dbReference type="NCBI Taxonomy" id="172846"/>
    <lineage>
        <taxon>Eukaryota</taxon>
        <taxon>Metazoa</taxon>
        <taxon>Ecdysozoa</taxon>
        <taxon>Arthropoda</taxon>
        <taxon>Chelicerata</taxon>
        <taxon>Arachnida</taxon>
        <taxon>Araneae</taxon>
        <taxon>Araneomorphae</taxon>
        <taxon>Entelegynae</taxon>
        <taxon>Araneoidea</taxon>
        <taxon>Araneidae</taxon>
        <taxon>Caerostris</taxon>
    </lineage>
</organism>
<reference evidence="1 2" key="1">
    <citation type="submission" date="2021-06" db="EMBL/GenBank/DDBJ databases">
        <title>Caerostris extrusa draft genome.</title>
        <authorList>
            <person name="Kono N."/>
            <person name="Arakawa K."/>
        </authorList>
    </citation>
    <scope>NUCLEOTIDE SEQUENCE [LARGE SCALE GENOMIC DNA]</scope>
</reference>
<dbReference type="SUPFAM" id="SSF57756">
    <property type="entry name" value="Retrovirus zinc finger-like domains"/>
    <property type="match status" value="1"/>
</dbReference>
<comment type="caution">
    <text evidence="1">The sequence shown here is derived from an EMBL/GenBank/DDBJ whole genome shotgun (WGS) entry which is preliminary data.</text>
</comment>
<dbReference type="EMBL" id="BPLR01010124">
    <property type="protein sequence ID" value="GIY37119.1"/>
    <property type="molecule type" value="Genomic_DNA"/>
</dbReference>
<evidence type="ECO:0000313" key="2">
    <source>
        <dbReference type="Proteomes" id="UP001054945"/>
    </source>
</evidence>
<gene>
    <name evidence="1" type="ORF">CEXT_259011</name>
</gene>
<dbReference type="GO" id="GO:0008270">
    <property type="term" value="F:zinc ion binding"/>
    <property type="evidence" value="ECO:0007669"/>
    <property type="project" value="InterPro"/>
</dbReference>
<keyword evidence="2" id="KW-1185">Reference proteome</keyword>
<dbReference type="AlphaFoldDB" id="A0AAV4SVT6"/>
<name>A0AAV4SVT6_CAEEX</name>
<evidence type="ECO:0000313" key="1">
    <source>
        <dbReference type="EMBL" id="GIY37119.1"/>
    </source>
</evidence>
<accession>A0AAV4SVT6</accession>
<proteinExistence type="predicted"/>
<dbReference type="InterPro" id="IPR036875">
    <property type="entry name" value="Znf_CCHC_sf"/>
</dbReference>